<organism evidence="3 4">
    <name type="scientific">Haemaphysalis longicornis</name>
    <name type="common">Bush tick</name>
    <dbReference type="NCBI Taxonomy" id="44386"/>
    <lineage>
        <taxon>Eukaryota</taxon>
        <taxon>Metazoa</taxon>
        <taxon>Ecdysozoa</taxon>
        <taxon>Arthropoda</taxon>
        <taxon>Chelicerata</taxon>
        <taxon>Arachnida</taxon>
        <taxon>Acari</taxon>
        <taxon>Parasitiformes</taxon>
        <taxon>Ixodida</taxon>
        <taxon>Ixodoidea</taxon>
        <taxon>Ixodidae</taxon>
        <taxon>Haemaphysalinae</taxon>
        <taxon>Haemaphysalis</taxon>
    </lineage>
</organism>
<dbReference type="Proteomes" id="UP000821853">
    <property type="component" value="Chromosome 1"/>
</dbReference>
<keyword evidence="2" id="KW-0812">Transmembrane</keyword>
<keyword evidence="4" id="KW-1185">Reference proteome</keyword>
<feature type="transmembrane region" description="Helical" evidence="2">
    <location>
        <begin position="180"/>
        <end position="200"/>
    </location>
</feature>
<gene>
    <name evidence="3" type="ORF">HPB48_007043</name>
</gene>
<keyword evidence="2" id="KW-1133">Transmembrane helix</keyword>
<proteinExistence type="predicted"/>
<evidence type="ECO:0000313" key="3">
    <source>
        <dbReference type="EMBL" id="KAH9360962.1"/>
    </source>
</evidence>
<name>A0A9J6FDC5_HAELO</name>
<dbReference type="VEuPathDB" id="VectorBase:HLOH_063725"/>
<keyword evidence="2" id="KW-0472">Membrane</keyword>
<feature type="region of interest" description="Disordered" evidence="1">
    <location>
        <begin position="130"/>
        <end position="161"/>
    </location>
</feature>
<comment type="caution">
    <text evidence="3">The sequence shown here is derived from an EMBL/GenBank/DDBJ whole genome shotgun (WGS) entry which is preliminary data.</text>
</comment>
<reference evidence="3 4" key="1">
    <citation type="journal article" date="2020" name="Cell">
        <title>Large-Scale Comparative Analyses of Tick Genomes Elucidate Their Genetic Diversity and Vector Capacities.</title>
        <authorList>
            <consortium name="Tick Genome and Microbiome Consortium (TIGMIC)"/>
            <person name="Jia N."/>
            <person name="Wang J."/>
            <person name="Shi W."/>
            <person name="Du L."/>
            <person name="Sun Y."/>
            <person name="Zhan W."/>
            <person name="Jiang J.F."/>
            <person name="Wang Q."/>
            <person name="Zhang B."/>
            <person name="Ji P."/>
            <person name="Bell-Sakyi L."/>
            <person name="Cui X.M."/>
            <person name="Yuan T.T."/>
            <person name="Jiang B.G."/>
            <person name="Yang W.F."/>
            <person name="Lam T.T."/>
            <person name="Chang Q.C."/>
            <person name="Ding S.J."/>
            <person name="Wang X.J."/>
            <person name="Zhu J.G."/>
            <person name="Ruan X.D."/>
            <person name="Zhao L."/>
            <person name="Wei J.T."/>
            <person name="Ye R.Z."/>
            <person name="Que T.C."/>
            <person name="Du C.H."/>
            <person name="Zhou Y.H."/>
            <person name="Cheng J.X."/>
            <person name="Dai P.F."/>
            <person name="Guo W.B."/>
            <person name="Han X.H."/>
            <person name="Huang E.J."/>
            <person name="Li L.F."/>
            <person name="Wei W."/>
            <person name="Gao Y.C."/>
            <person name="Liu J.Z."/>
            <person name="Shao H.Z."/>
            <person name="Wang X."/>
            <person name="Wang C.C."/>
            <person name="Yang T.C."/>
            <person name="Huo Q.B."/>
            <person name="Li W."/>
            <person name="Chen H.Y."/>
            <person name="Chen S.E."/>
            <person name="Zhou L.G."/>
            <person name="Ni X.B."/>
            <person name="Tian J.H."/>
            <person name="Sheng Y."/>
            <person name="Liu T."/>
            <person name="Pan Y.S."/>
            <person name="Xia L.Y."/>
            <person name="Li J."/>
            <person name="Zhao F."/>
            <person name="Cao W.C."/>
        </authorList>
    </citation>
    <scope>NUCLEOTIDE SEQUENCE [LARGE SCALE GENOMIC DNA]</scope>
    <source>
        <strain evidence="3">HaeL-2018</strain>
    </source>
</reference>
<evidence type="ECO:0000256" key="1">
    <source>
        <dbReference type="SAM" id="MobiDB-lite"/>
    </source>
</evidence>
<dbReference type="AlphaFoldDB" id="A0A9J6FDC5"/>
<feature type="compositionally biased region" description="Low complexity" evidence="1">
    <location>
        <begin position="140"/>
        <end position="155"/>
    </location>
</feature>
<protein>
    <submittedName>
        <fullName evidence="3">Uncharacterized protein</fullName>
    </submittedName>
</protein>
<accession>A0A9J6FDC5</accession>
<dbReference type="EMBL" id="JABSTR010000001">
    <property type="protein sequence ID" value="KAH9360962.1"/>
    <property type="molecule type" value="Genomic_DNA"/>
</dbReference>
<sequence>MYDCVIMLSPAPRSKFLDVTESRKACSQFKKKNVFSPFSKSGTILHDFTSYVPNRVRESSPGAKCHAANTYSWAGAAFEYKGRMGKRRFALPKTLSARTITVACPPLASLFSHEHHPCQAPAIAAITDLSPLQPRPPVRSSPSTPSPVATGTGTPPRRPDDVLTSTNYFRHASCSPRVTVFAFFLLALGMPVSPAVLGASQRGQVDERVRQCGLSR</sequence>
<evidence type="ECO:0000313" key="4">
    <source>
        <dbReference type="Proteomes" id="UP000821853"/>
    </source>
</evidence>
<evidence type="ECO:0000256" key="2">
    <source>
        <dbReference type="SAM" id="Phobius"/>
    </source>
</evidence>